<keyword evidence="1" id="KW-0862">Zinc</keyword>
<keyword evidence="1" id="KW-0479">Metal-binding</keyword>
<proteinExistence type="predicted"/>
<dbReference type="Pfam" id="PF04434">
    <property type="entry name" value="SWIM"/>
    <property type="match status" value="1"/>
</dbReference>
<accession>A0A367FXT4</accession>
<dbReference type="RefSeq" id="WP_114002391.1">
    <property type="nucleotide sequence ID" value="NZ_PSQG01000015.1"/>
</dbReference>
<evidence type="ECO:0000313" key="3">
    <source>
        <dbReference type="EMBL" id="RCH43270.1"/>
    </source>
</evidence>
<dbReference type="GO" id="GO:0008270">
    <property type="term" value="F:zinc ion binding"/>
    <property type="evidence" value="ECO:0007669"/>
    <property type="project" value="UniProtKB-KW"/>
</dbReference>
<gene>
    <name evidence="3" type="ORF">C4886_11330</name>
</gene>
<feature type="domain" description="SWIM-type" evidence="2">
    <location>
        <begin position="80"/>
        <end position="110"/>
    </location>
</feature>
<evidence type="ECO:0000259" key="2">
    <source>
        <dbReference type="PROSITE" id="PS50966"/>
    </source>
</evidence>
<dbReference type="InterPro" id="IPR007527">
    <property type="entry name" value="Znf_SWIM"/>
</dbReference>
<dbReference type="AlphaFoldDB" id="A0A367FXT4"/>
<evidence type="ECO:0000256" key="1">
    <source>
        <dbReference type="PROSITE-ProRule" id="PRU00325"/>
    </source>
</evidence>
<keyword evidence="1" id="KW-0863">Zinc-finger</keyword>
<name>A0A367FXT4_9FIRM</name>
<evidence type="ECO:0000313" key="4">
    <source>
        <dbReference type="Proteomes" id="UP000253208"/>
    </source>
</evidence>
<protein>
    <recommendedName>
        <fullName evidence="2">SWIM-type domain-containing protein</fullName>
    </recommendedName>
</protein>
<sequence length="127" mass="14626">MIVFIVLLILLFVLFLKSGEKTVKKALESDRIFLPFDDSIHQTPPQQDRIKRAVEQNLKVKTLLSNGYSGKIIGTTGNVYLVTLKNCTCQDFKRRQKPCKHMYFLAAQTMRCNISEVNGKYELEKLN</sequence>
<dbReference type="PROSITE" id="PS50966">
    <property type="entry name" value="ZF_SWIM"/>
    <property type="match status" value="1"/>
</dbReference>
<dbReference type="Proteomes" id="UP000253208">
    <property type="component" value="Unassembled WGS sequence"/>
</dbReference>
<organism evidence="3 4">
    <name type="scientific">Blautia obeum</name>
    <dbReference type="NCBI Taxonomy" id="40520"/>
    <lineage>
        <taxon>Bacteria</taxon>
        <taxon>Bacillati</taxon>
        <taxon>Bacillota</taxon>
        <taxon>Clostridia</taxon>
        <taxon>Lachnospirales</taxon>
        <taxon>Lachnospiraceae</taxon>
        <taxon>Blautia</taxon>
    </lineage>
</organism>
<reference evidence="3 4" key="1">
    <citation type="submission" date="2018-02" db="EMBL/GenBank/DDBJ databases">
        <title>Complete genome sequencing of Faecalibacterium prausnitzii strains isolated from the human gut.</title>
        <authorList>
            <person name="Fitzgerald B.C."/>
            <person name="Shkoporov A.N."/>
            <person name="Ross P.R."/>
            <person name="Hill C."/>
        </authorList>
    </citation>
    <scope>NUCLEOTIDE SEQUENCE [LARGE SCALE GENOMIC DNA]</scope>
    <source>
        <strain evidence="3 4">APC942/31-1</strain>
    </source>
</reference>
<comment type="caution">
    <text evidence="3">The sequence shown here is derived from an EMBL/GenBank/DDBJ whole genome shotgun (WGS) entry which is preliminary data.</text>
</comment>
<dbReference type="EMBL" id="PSQG01000015">
    <property type="protein sequence ID" value="RCH43270.1"/>
    <property type="molecule type" value="Genomic_DNA"/>
</dbReference>